<protein>
    <recommendedName>
        <fullName evidence="4">CMP/dCMP-type deaminase domain-containing protein</fullName>
    </recommendedName>
</protein>
<evidence type="ECO:0000256" key="1">
    <source>
        <dbReference type="SAM" id="MobiDB-lite"/>
    </source>
</evidence>
<dbReference type="Proteomes" id="UP000294847">
    <property type="component" value="Chromosome 3"/>
</dbReference>
<organism evidence="2 3">
    <name type="scientific">Pyricularia oryzae</name>
    <name type="common">Rice blast fungus</name>
    <name type="synonym">Magnaporthe oryzae</name>
    <dbReference type="NCBI Taxonomy" id="318829"/>
    <lineage>
        <taxon>Eukaryota</taxon>
        <taxon>Fungi</taxon>
        <taxon>Dikarya</taxon>
        <taxon>Ascomycota</taxon>
        <taxon>Pezizomycotina</taxon>
        <taxon>Sordariomycetes</taxon>
        <taxon>Sordariomycetidae</taxon>
        <taxon>Magnaporthales</taxon>
        <taxon>Pyriculariaceae</taxon>
        <taxon>Pyricularia</taxon>
    </lineage>
</organism>
<evidence type="ECO:0000313" key="3">
    <source>
        <dbReference type="Proteomes" id="UP000294847"/>
    </source>
</evidence>
<dbReference type="GO" id="GO:0003824">
    <property type="term" value="F:catalytic activity"/>
    <property type="evidence" value="ECO:0007669"/>
    <property type="project" value="InterPro"/>
</dbReference>
<dbReference type="Gene3D" id="3.40.140.10">
    <property type="entry name" value="Cytidine Deaminase, domain 2"/>
    <property type="match status" value="1"/>
</dbReference>
<feature type="region of interest" description="Disordered" evidence="1">
    <location>
        <begin position="178"/>
        <end position="203"/>
    </location>
</feature>
<sequence>MKSDTYFNVCLEQAALSPLRYRHGSIVVKGGKVIGKGFNDFRPGYDGGHINSCQTPANATLLDRSRLEQALPGANVAMSMHAEMAAIHAIVSKRGSVPMSSTGKPRFKLPGNPLKRTEDVDRAMAKVGERMRRDQLKQQRTAALRAAEWRFEVCKSQAGSVVSVYECVSRTRAAARASSAAAAAAAAGPDVQQPQQQTAAQQF</sequence>
<evidence type="ECO:0008006" key="4">
    <source>
        <dbReference type="Google" id="ProtNLM"/>
    </source>
</evidence>
<dbReference type="AlphaFoldDB" id="A0A4P7NBY7"/>
<name>A0A4P7NBY7_PYROR</name>
<dbReference type="EMBL" id="CP034206">
    <property type="protein sequence ID" value="QBZ58696.1"/>
    <property type="molecule type" value="Genomic_DNA"/>
</dbReference>
<reference evidence="2 3" key="1">
    <citation type="journal article" date="2019" name="Mol. Biol. Evol.">
        <title>Blast fungal genomes show frequent chromosomal changes, gene gains and losses, and effector gene turnover.</title>
        <authorList>
            <person name="Gomez Luciano L.B."/>
            <person name="Jason Tsai I."/>
            <person name="Chuma I."/>
            <person name="Tosa Y."/>
            <person name="Chen Y.H."/>
            <person name="Li J.Y."/>
            <person name="Li M.Y."/>
            <person name="Jade Lu M.Y."/>
            <person name="Nakayashiki H."/>
            <person name="Li W.H."/>
        </authorList>
    </citation>
    <scope>NUCLEOTIDE SEQUENCE [LARGE SCALE GENOMIC DNA]</scope>
    <source>
        <strain evidence="2">MZ5-1-6</strain>
    </source>
</reference>
<dbReference type="GO" id="GO:0006139">
    <property type="term" value="P:nucleobase-containing compound metabolic process"/>
    <property type="evidence" value="ECO:0007669"/>
    <property type="project" value="UniProtKB-ARBA"/>
</dbReference>
<feature type="region of interest" description="Disordered" evidence="1">
    <location>
        <begin position="96"/>
        <end position="115"/>
    </location>
</feature>
<dbReference type="SUPFAM" id="SSF53927">
    <property type="entry name" value="Cytidine deaminase-like"/>
    <property type="match status" value="1"/>
</dbReference>
<proteinExistence type="predicted"/>
<evidence type="ECO:0000313" key="2">
    <source>
        <dbReference type="EMBL" id="QBZ58696.1"/>
    </source>
</evidence>
<accession>A0A4P7NBY7</accession>
<dbReference type="InterPro" id="IPR016193">
    <property type="entry name" value="Cytidine_deaminase-like"/>
</dbReference>
<gene>
    <name evidence="2" type="ORF">PoMZ_03654</name>
</gene>